<dbReference type="EMBL" id="JBHSLW010000063">
    <property type="protein sequence ID" value="MFC5423115.1"/>
    <property type="molecule type" value="Genomic_DNA"/>
</dbReference>
<dbReference type="InterPro" id="IPR027417">
    <property type="entry name" value="P-loop_NTPase"/>
</dbReference>
<dbReference type="InterPro" id="IPR050534">
    <property type="entry name" value="Coronavir_polyprotein_1ab"/>
</dbReference>
<sequence>MVATWNPAAHSGYYLRAAEYYLGGREPAGRWYAPKKDFGLVDGTLVERPTFERLYAAVGPDGQTLLPKGARHENRVPAFDMTMSAPRSVTLAWAFATSGQKTAIEAAQERAVRAALARLEAEAIFARRGRNGAIIEPVGLTAALFQHGESRPAAHANGRVFGDPNLHTHATILNLATRADGTVGAIHSKVLRDWKMAAGATYHAALAHELQKLGFAIDRIGRNGTFEIAGVGEAAIRYFSARRAEIEEELAEHDLPSAEASALASAIAKSTRASKSSDTADSREEIWREAAAAIGINPDSFHDALRAKAEASAIREAEALLADRLTRLPDELTEHDSVIDRRELVRAVTATLVGTGLPAERTDRELDRLLAEQAFIEIGRDTLGNRQYSTPELARIEHEIVDLAQKLAATGPASIDRAALEARCRTDGLNDDQIKAAIAATGPERLVIVEGAPGSGKTTTLLPVVDAYRQAGFRVIGSASAWTIARMLRADLKIEARATRSWIAKLRLGHKVLDDRTVLVLDEAGLVSAREMHTVLAAVERAGAKLVLVGDRDQLQAIGAGPGLALAARAIDSARVETIVRQHDEWAREAIRAFGEGRAETALQAFAERGHIVEAAGPRATIAAMVDAWQGTRHETPGSRALLLAKTNAQVAAISREVRVRRRQRGELRGIDAEIAAATPSGHATTLHLAAGDEIRFLVRNDELGVVNGTIGVVSRIVRNPGLRLPGGSAIRIEARVEGRFISFDPAELADAKGRARLGWAYASTIAGSQGQTVESAFVLADPSFDRHDAYVSTSRARGQTRLFVDTTSIDRHLQAQQPLGRQDTPVKVDSDARRRWLAERLSRANYKRSALAVIEASRSGIGHDSARHHPSAEFSHELG</sequence>
<proteinExistence type="predicted"/>
<dbReference type="Gene3D" id="3.40.50.300">
    <property type="entry name" value="P-loop containing nucleotide triphosphate hydrolases"/>
    <property type="match status" value="2"/>
</dbReference>
<evidence type="ECO:0000313" key="5">
    <source>
        <dbReference type="EMBL" id="MFC5423115.1"/>
    </source>
</evidence>
<gene>
    <name evidence="5" type="primary">mobF</name>
    <name evidence="5" type="ORF">ACFPOB_26560</name>
</gene>
<dbReference type="PANTHER" id="PTHR43788:SF6">
    <property type="entry name" value="DNA HELICASE B"/>
    <property type="match status" value="1"/>
</dbReference>
<keyword evidence="1" id="KW-0547">Nucleotide-binding</keyword>
<evidence type="ECO:0000256" key="2">
    <source>
        <dbReference type="ARBA" id="ARBA00022840"/>
    </source>
</evidence>
<keyword evidence="2" id="KW-0067">ATP-binding</keyword>
<feature type="domain" description="TrwC relaxase" evidence="4">
    <location>
        <begin position="11"/>
        <end position="293"/>
    </location>
</feature>
<comment type="caution">
    <text evidence="5">The sequence shown here is derived from an EMBL/GenBank/DDBJ whole genome shotgun (WGS) entry which is preliminary data.</text>
</comment>
<feature type="region of interest" description="Disordered" evidence="3">
    <location>
        <begin position="861"/>
        <end position="880"/>
    </location>
</feature>
<dbReference type="PANTHER" id="PTHR43788">
    <property type="entry name" value="DNA2/NAM7 HELICASE FAMILY MEMBER"/>
    <property type="match status" value="1"/>
</dbReference>
<dbReference type="Pfam" id="PF08751">
    <property type="entry name" value="TrwC"/>
    <property type="match status" value="1"/>
</dbReference>
<evidence type="ECO:0000256" key="1">
    <source>
        <dbReference type="ARBA" id="ARBA00022741"/>
    </source>
</evidence>
<dbReference type="SUPFAM" id="SSF55464">
    <property type="entry name" value="Origin of replication-binding domain, RBD-like"/>
    <property type="match status" value="1"/>
</dbReference>
<dbReference type="SUPFAM" id="SSF52540">
    <property type="entry name" value="P-loop containing nucleoside triphosphate hydrolases"/>
    <property type="match status" value="2"/>
</dbReference>
<accession>A0ABW0J1X2</accession>
<keyword evidence="6" id="KW-1185">Reference proteome</keyword>
<dbReference type="Gene3D" id="2.30.30.940">
    <property type="match status" value="1"/>
</dbReference>
<evidence type="ECO:0000256" key="3">
    <source>
        <dbReference type="SAM" id="MobiDB-lite"/>
    </source>
</evidence>
<dbReference type="RefSeq" id="WP_377801305.1">
    <property type="nucleotide sequence ID" value="NZ_JBHSLW010000063.1"/>
</dbReference>
<dbReference type="Pfam" id="PF13604">
    <property type="entry name" value="AAA_30"/>
    <property type="match status" value="1"/>
</dbReference>
<feature type="compositionally biased region" description="Basic and acidic residues" evidence="3">
    <location>
        <begin position="865"/>
        <end position="880"/>
    </location>
</feature>
<reference evidence="6" key="1">
    <citation type="journal article" date="2019" name="Int. J. Syst. Evol. Microbiol.">
        <title>The Global Catalogue of Microorganisms (GCM) 10K type strain sequencing project: providing services to taxonomists for standard genome sequencing and annotation.</title>
        <authorList>
            <consortium name="The Broad Institute Genomics Platform"/>
            <consortium name="The Broad Institute Genome Sequencing Center for Infectious Disease"/>
            <person name="Wu L."/>
            <person name="Ma J."/>
        </authorList>
    </citation>
    <scope>NUCLEOTIDE SEQUENCE [LARGE SCALE GENOMIC DNA]</scope>
    <source>
        <strain evidence="6">NCAIM B.01391</strain>
    </source>
</reference>
<protein>
    <submittedName>
        <fullName evidence="5">MobF family relaxase</fullName>
    </submittedName>
</protein>
<organism evidence="5 6">
    <name type="scientific">Bosea eneae</name>
    <dbReference type="NCBI Taxonomy" id="151454"/>
    <lineage>
        <taxon>Bacteria</taxon>
        <taxon>Pseudomonadati</taxon>
        <taxon>Pseudomonadota</taxon>
        <taxon>Alphaproteobacteria</taxon>
        <taxon>Hyphomicrobiales</taxon>
        <taxon>Boseaceae</taxon>
        <taxon>Bosea</taxon>
    </lineage>
</organism>
<dbReference type="NCBIfam" id="NF041492">
    <property type="entry name" value="MobF"/>
    <property type="match status" value="1"/>
</dbReference>
<evidence type="ECO:0000313" key="6">
    <source>
        <dbReference type="Proteomes" id="UP001596053"/>
    </source>
</evidence>
<dbReference type="Proteomes" id="UP001596053">
    <property type="component" value="Unassembled WGS sequence"/>
</dbReference>
<evidence type="ECO:0000259" key="4">
    <source>
        <dbReference type="Pfam" id="PF08751"/>
    </source>
</evidence>
<dbReference type="CDD" id="cd18809">
    <property type="entry name" value="SF1_C_RecD"/>
    <property type="match status" value="1"/>
</dbReference>
<name>A0ABW0J1X2_9HYPH</name>
<dbReference type="InterPro" id="IPR014862">
    <property type="entry name" value="TrwC"/>
</dbReference>